<comment type="caution">
    <text evidence="1">The sequence shown here is derived from an EMBL/GenBank/DDBJ whole genome shotgun (WGS) entry which is preliminary data.</text>
</comment>
<evidence type="ECO:0000313" key="1">
    <source>
        <dbReference type="EMBL" id="RHZ73262.1"/>
    </source>
</evidence>
<dbReference type="STRING" id="1348612.A0A397IED8"/>
<evidence type="ECO:0008006" key="3">
    <source>
        <dbReference type="Google" id="ProtNLM"/>
    </source>
</evidence>
<keyword evidence="2" id="KW-1185">Reference proteome</keyword>
<name>A0A397IED8_9GLOM</name>
<dbReference type="OrthoDB" id="2444569at2759"/>
<organism evidence="1 2">
    <name type="scientific">Diversispora epigaea</name>
    <dbReference type="NCBI Taxonomy" id="1348612"/>
    <lineage>
        <taxon>Eukaryota</taxon>
        <taxon>Fungi</taxon>
        <taxon>Fungi incertae sedis</taxon>
        <taxon>Mucoromycota</taxon>
        <taxon>Glomeromycotina</taxon>
        <taxon>Glomeromycetes</taxon>
        <taxon>Diversisporales</taxon>
        <taxon>Diversisporaceae</taxon>
        <taxon>Diversispora</taxon>
    </lineage>
</organism>
<evidence type="ECO:0000313" key="2">
    <source>
        <dbReference type="Proteomes" id="UP000266861"/>
    </source>
</evidence>
<sequence>MYNVYHIGSKTHILEAFVIADILLEKVNKLQKWLCENCCEEGFIPKSDTLRHEYLSKLFENHVDQLKEYFCDKRVSIIIDEITDSRA</sequence>
<accession>A0A397IED8</accession>
<dbReference type="EMBL" id="PQFF01000215">
    <property type="protein sequence ID" value="RHZ73262.1"/>
    <property type="molecule type" value="Genomic_DNA"/>
</dbReference>
<proteinExistence type="predicted"/>
<dbReference type="Proteomes" id="UP000266861">
    <property type="component" value="Unassembled WGS sequence"/>
</dbReference>
<protein>
    <recommendedName>
        <fullName evidence="3">DUF4371 domain-containing protein</fullName>
    </recommendedName>
</protein>
<dbReference type="AlphaFoldDB" id="A0A397IED8"/>
<reference evidence="1 2" key="1">
    <citation type="submission" date="2018-08" db="EMBL/GenBank/DDBJ databases">
        <title>Genome and evolution of the arbuscular mycorrhizal fungus Diversispora epigaea (formerly Glomus versiforme) and its bacterial endosymbionts.</title>
        <authorList>
            <person name="Sun X."/>
            <person name="Fei Z."/>
            <person name="Harrison M."/>
        </authorList>
    </citation>
    <scope>NUCLEOTIDE SEQUENCE [LARGE SCALE GENOMIC DNA]</scope>
    <source>
        <strain evidence="1 2">IT104</strain>
    </source>
</reference>
<gene>
    <name evidence="1" type="ORF">Glove_232g178</name>
</gene>